<keyword evidence="3" id="KW-0663">Pyridoxal phosphate</keyword>
<dbReference type="Pfam" id="PF00155">
    <property type="entry name" value="Aminotran_1_2"/>
    <property type="match status" value="1"/>
</dbReference>
<dbReference type="PANTHER" id="PTHR43525:SF1">
    <property type="entry name" value="PROTEIN MALY"/>
    <property type="match status" value="1"/>
</dbReference>
<dbReference type="InterPro" id="IPR015421">
    <property type="entry name" value="PyrdxlP-dep_Trfase_major"/>
</dbReference>
<dbReference type="SUPFAM" id="SSF53383">
    <property type="entry name" value="PLP-dependent transferases"/>
    <property type="match status" value="1"/>
</dbReference>
<gene>
    <name evidence="7" type="ORF">GTW09_00450</name>
</gene>
<evidence type="ECO:0000313" key="7">
    <source>
        <dbReference type="EMBL" id="NDW20001.1"/>
    </source>
</evidence>
<evidence type="ECO:0000256" key="1">
    <source>
        <dbReference type="ARBA" id="ARBA00001933"/>
    </source>
</evidence>
<dbReference type="Proteomes" id="UP000478837">
    <property type="component" value="Unassembled WGS sequence"/>
</dbReference>
<protein>
    <recommendedName>
        <fullName evidence="2">cysteine-S-conjugate beta-lyase</fullName>
        <ecNumber evidence="2">4.4.1.13</ecNumber>
    </recommendedName>
</protein>
<dbReference type="GO" id="GO:0008483">
    <property type="term" value="F:transaminase activity"/>
    <property type="evidence" value="ECO:0007669"/>
    <property type="project" value="UniProtKB-KW"/>
</dbReference>
<name>A0A6L9MQ44_9ALTE</name>
<dbReference type="InterPro" id="IPR015424">
    <property type="entry name" value="PyrdxlP-dep_Trfase"/>
</dbReference>
<proteinExistence type="inferred from homology"/>
<comment type="cofactor">
    <cofactor evidence="1">
        <name>pyridoxal 5'-phosphate</name>
        <dbReference type="ChEBI" id="CHEBI:597326"/>
    </cofactor>
</comment>
<keyword evidence="8" id="KW-1185">Reference proteome</keyword>
<dbReference type="CDD" id="cd00609">
    <property type="entry name" value="AAT_like"/>
    <property type="match status" value="1"/>
</dbReference>
<evidence type="ECO:0000256" key="4">
    <source>
        <dbReference type="ARBA" id="ARBA00023239"/>
    </source>
</evidence>
<keyword evidence="7" id="KW-0032">Aminotransferase</keyword>
<keyword evidence="7" id="KW-0808">Transferase</keyword>
<keyword evidence="4" id="KW-0456">Lyase</keyword>
<accession>A0A6L9MQ44</accession>
<comment type="caution">
    <text evidence="7">The sequence shown here is derived from an EMBL/GenBank/DDBJ whole genome shotgun (WGS) entry which is preliminary data.</text>
</comment>
<dbReference type="GO" id="GO:0047804">
    <property type="term" value="F:cysteine-S-conjugate beta-lyase activity"/>
    <property type="evidence" value="ECO:0007669"/>
    <property type="project" value="UniProtKB-EC"/>
</dbReference>
<evidence type="ECO:0000256" key="3">
    <source>
        <dbReference type="ARBA" id="ARBA00022898"/>
    </source>
</evidence>
<dbReference type="GO" id="GO:0030170">
    <property type="term" value="F:pyridoxal phosphate binding"/>
    <property type="evidence" value="ECO:0007669"/>
    <property type="project" value="InterPro"/>
</dbReference>
<dbReference type="InterPro" id="IPR015422">
    <property type="entry name" value="PyrdxlP-dep_Trfase_small"/>
</dbReference>
<dbReference type="Gene3D" id="3.40.640.10">
    <property type="entry name" value="Type I PLP-dependent aspartate aminotransferase-like (Major domain)"/>
    <property type="match status" value="1"/>
</dbReference>
<reference evidence="7 8" key="1">
    <citation type="submission" date="2020-01" db="EMBL/GenBank/DDBJ databases">
        <title>Genomes of bacteria type strains.</title>
        <authorList>
            <person name="Chen J."/>
            <person name="Zhu S."/>
            <person name="Yang J."/>
        </authorList>
    </citation>
    <scope>NUCLEOTIDE SEQUENCE [LARGE SCALE GENOMIC DNA]</scope>
    <source>
        <strain evidence="7 8">LMG 22958</strain>
    </source>
</reference>
<feature type="domain" description="Aminotransferase class I/classII large" evidence="6">
    <location>
        <begin position="102"/>
        <end position="455"/>
    </location>
</feature>
<organism evidence="7 8">
    <name type="scientific">Alteromonas hispanica</name>
    <dbReference type="NCBI Taxonomy" id="315421"/>
    <lineage>
        <taxon>Bacteria</taxon>
        <taxon>Pseudomonadati</taxon>
        <taxon>Pseudomonadota</taxon>
        <taxon>Gammaproteobacteria</taxon>
        <taxon>Alteromonadales</taxon>
        <taxon>Alteromonadaceae</taxon>
        <taxon>Alteromonas/Salinimonas group</taxon>
        <taxon>Alteromonas</taxon>
    </lineage>
</organism>
<evidence type="ECO:0000256" key="2">
    <source>
        <dbReference type="ARBA" id="ARBA00012224"/>
    </source>
</evidence>
<dbReference type="Gene3D" id="3.90.1150.10">
    <property type="entry name" value="Aspartate Aminotransferase, domain 1"/>
    <property type="match status" value="1"/>
</dbReference>
<comment type="similarity">
    <text evidence="5">Belongs to the class-II pyridoxal-phosphate-dependent aminotransferase family. MalY/PatB cystathionine beta-lyase subfamily.</text>
</comment>
<evidence type="ECO:0000256" key="5">
    <source>
        <dbReference type="ARBA" id="ARBA00037974"/>
    </source>
</evidence>
<dbReference type="InterPro" id="IPR051798">
    <property type="entry name" value="Class-II_PLP-Dep_Aminotrans"/>
</dbReference>
<dbReference type="AlphaFoldDB" id="A0A6L9MQ44"/>
<dbReference type="PANTHER" id="PTHR43525">
    <property type="entry name" value="PROTEIN MALY"/>
    <property type="match status" value="1"/>
</dbReference>
<dbReference type="EC" id="4.4.1.13" evidence="2"/>
<dbReference type="EMBL" id="JAAAWP010000001">
    <property type="protein sequence ID" value="NDW20001.1"/>
    <property type="molecule type" value="Genomic_DNA"/>
</dbReference>
<evidence type="ECO:0000259" key="6">
    <source>
        <dbReference type="Pfam" id="PF00155"/>
    </source>
</evidence>
<sequence length="464" mass="51071">MNNAESQTGESIVSNLLAYQHVWEAPRFCKPLTATSQDSTRESVQINTRAELETAAQNRLKHAVLAERFPQAPADSLSMWIADMDTQPHSAIATAIAQCANERYGYQTDTLQKSVSLWHGVPSENVIGVASVISAVDVALKTFCRSGDDVMIFDTTYGPLVDCIINNNLNVHRVPFKTDTNNGANRPGKDKSPIVDVSVLSQNATAFVLCHPNNPTGTVLSADLQTEIIQFCHQNNITIITDEVHSEFGFVDEDSPEAIPLFGSGVDRRLQKNIVHVNSASKAFNLAAIPGGSYAIIDDSERREAFRAAITSRHLDASNLSQIALQAAYNNSKQWLDEVRSAIALNRKLVHLYFKEHHIKCSYTMGQAGYFLWLCLSDVHHALPAQKNSTVQTLRQDQTQDISLLFGGNDKSTVFKPASDFETCIKRGVVGSDGSLFNAPGFIRLNLACHPLQIIEALNRLFFV</sequence>
<dbReference type="RefSeq" id="WP_163109158.1">
    <property type="nucleotide sequence ID" value="NZ_JAAAWP010000001.1"/>
</dbReference>
<dbReference type="InterPro" id="IPR004839">
    <property type="entry name" value="Aminotransferase_I/II_large"/>
</dbReference>
<evidence type="ECO:0000313" key="8">
    <source>
        <dbReference type="Proteomes" id="UP000478837"/>
    </source>
</evidence>